<accession>A0A6A6USQ9</accession>
<dbReference type="Pfam" id="PF26118">
    <property type="entry name" value="DUF8035"/>
    <property type="match status" value="1"/>
</dbReference>
<dbReference type="GO" id="GO:0008270">
    <property type="term" value="F:zinc ion binding"/>
    <property type="evidence" value="ECO:0007669"/>
    <property type="project" value="InterPro"/>
</dbReference>
<name>A0A6A6USQ9_9PEZI</name>
<protein>
    <recommendedName>
        <fullName evidence="2">DUF8035 domain-containing protein</fullName>
    </recommendedName>
</protein>
<dbReference type="InterPro" id="IPR058348">
    <property type="entry name" value="DUF8035"/>
</dbReference>
<feature type="compositionally biased region" description="Polar residues" evidence="1">
    <location>
        <begin position="542"/>
        <end position="552"/>
    </location>
</feature>
<keyword evidence="4" id="KW-1185">Reference proteome</keyword>
<sequence>MYYDSQTGEEVPDTRSTGNITSERARSTSGSRSPRFSSPSREQSNEWARERPIATATWEALAVRHDEQSSGDLEKGNLPPDARWTKIDRTLVNPEALLEANERFEERLDCVIVLRVLTKQEIQDLADRTERIRANRNTDSQAAPGKYHGNARNADIASGRELPESSRWRSRTNRRSSSEESYDRTRERHLAAGALAGASAAAILRNVNFTPEQEKARLMSRSRSRSRSPRLSSRGVDASNDQNRAKRLAAAAIAGASAAAFAAGRQKQADLPLQSNIGPPSSKMLRMLPGSQTTPSNPHVGGEELLGKADDPYPRDQRRRTVEIGDTTWGGGPPTAVALDRYNDRIRAEEMKQQEAAVSSSTELEAGQEQPTQNSRRRSQDSNDEAYSFTNPLEMYRDTEPRGPRHKSSRLTVDDDSVDPLDLTLLPRSPDISPPRRMLEHRVTRAKAPKRQAYYEYDRIQQEPVPVSDTVHRYRCLEDWDCKKGAKGFSRYNDLKRHVMRVHSKTSQEFEQLFPRTGQVNVLQLSQTHRYSISGDKADSIEPSSPNPNVTRPTGHGEPNEDDAPRMYPGMGREAAQAASTGRPRLQSYPDNALRLEGGGGSSIPIERERTPYDPIERERKPYVPIERERKPYTVVQGSAKLYEDAVLQPLSNTPGRPPRRREAHTAMPCVNCTRAKLSCDEARPCKHCVSTHQEASLVVFEVKGNTNFMNRQHALT</sequence>
<reference evidence="3" key="1">
    <citation type="journal article" date="2020" name="Stud. Mycol.">
        <title>101 Dothideomycetes genomes: a test case for predicting lifestyles and emergence of pathogens.</title>
        <authorList>
            <person name="Haridas S."/>
            <person name="Albert R."/>
            <person name="Binder M."/>
            <person name="Bloem J."/>
            <person name="Labutti K."/>
            <person name="Salamov A."/>
            <person name="Andreopoulos B."/>
            <person name="Baker S."/>
            <person name="Barry K."/>
            <person name="Bills G."/>
            <person name="Bluhm B."/>
            <person name="Cannon C."/>
            <person name="Castanera R."/>
            <person name="Culley D."/>
            <person name="Daum C."/>
            <person name="Ezra D."/>
            <person name="Gonzalez J."/>
            <person name="Henrissat B."/>
            <person name="Kuo A."/>
            <person name="Liang C."/>
            <person name="Lipzen A."/>
            <person name="Lutzoni F."/>
            <person name="Magnuson J."/>
            <person name="Mondo S."/>
            <person name="Nolan M."/>
            <person name="Ohm R."/>
            <person name="Pangilinan J."/>
            <person name="Park H.-J."/>
            <person name="Ramirez L."/>
            <person name="Alfaro M."/>
            <person name="Sun H."/>
            <person name="Tritt A."/>
            <person name="Yoshinaga Y."/>
            <person name="Zwiers L.-H."/>
            <person name="Turgeon B."/>
            <person name="Goodwin S."/>
            <person name="Spatafora J."/>
            <person name="Crous P."/>
            <person name="Grigoriev I."/>
        </authorList>
    </citation>
    <scope>NUCLEOTIDE SEQUENCE</scope>
    <source>
        <strain evidence="3">CBS 115976</strain>
    </source>
</reference>
<feature type="region of interest" description="Disordered" evidence="1">
    <location>
        <begin position="288"/>
        <end position="337"/>
    </location>
</feature>
<feature type="region of interest" description="Disordered" evidence="1">
    <location>
        <begin position="1"/>
        <end position="52"/>
    </location>
</feature>
<feature type="region of interest" description="Disordered" evidence="1">
    <location>
        <begin position="535"/>
        <end position="608"/>
    </location>
</feature>
<feature type="region of interest" description="Disordered" evidence="1">
    <location>
        <begin position="133"/>
        <end position="186"/>
    </location>
</feature>
<feature type="region of interest" description="Disordered" evidence="1">
    <location>
        <begin position="350"/>
        <end position="435"/>
    </location>
</feature>
<feature type="compositionally biased region" description="Basic and acidic residues" evidence="1">
    <location>
        <begin position="176"/>
        <end position="186"/>
    </location>
</feature>
<feature type="compositionally biased region" description="Basic residues" evidence="1">
    <location>
        <begin position="218"/>
        <end position="228"/>
    </location>
</feature>
<proteinExistence type="predicted"/>
<dbReference type="InterPro" id="IPR036864">
    <property type="entry name" value="Zn2-C6_fun-type_DNA-bd_sf"/>
</dbReference>
<feature type="compositionally biased region" description="Low complexity" evidence="1">
    <location>
        <begin position="27"/>
        <end position="42"/>
    </location>
</feature>
<feature type="compositionally biased region" description="Basic and acidic residues" evidence="1">
    <location>
        <begin position="301"/>
        <end position="323"/>
    </location>
</feature>
<dbReference type="EMBL" id="MU004230">
    <property type="protein sequence ID" value="KAF2674523.1"/>
    <property type="molecule type" value="Genomic_DNA"/>
</dbReference>
<feature type="compositionally biased region" description="Polar residues" evidence="1">
    <location>
        <begin position="356"/>
        <end position="374"/>
    </location>
</feature>
<feature type="compositionally biased region" description="Basic and acidic residues" evidence="1">
    <location>
        <begin position="43"/>
        <end position="52"/>
    </location>
</feature>
<evidence type="ECO:0000313" key="4">
    <source>
        <dbReference type="Proteomes" id="UP000799302"/>
    </source>
</evidence>
<organism evidence="3 4">
    <name type="scientific">Microthyrium microscopicum</name>
    <dbReference type="NCBI Taxonomy" id="703497"/>
    <lineage>
        <taxon>Eukaryota</taxon>
        <taxon>Fungi</taxon>
        <taxon>Dikarya</taxon>
        <taxon>Ascomycota</taxon>
        <taxon>Pezizomycotina</taxon>
        <taxon>Dothideomycetes</taxon>
        <taxon>Dothideomycetes incertae sedis</taxon>
        <taxon>Microthyriales</taxon>
        <taxon>Microthyriaceae</taxon>
        <taxon>Microthyrium</taxon>
    </lineage>
</organism>
<evidence type="ECO:0000256" key="1">
    <source>
        <dbReference type="SAM" id="MobiDB-lite"/>
    </source>
</evidence>
<evidence type="ECO:0000259" key="2">
    <source>
        <dbReference type="Pfam" id="PF26118"/>
    </source>
</evidence>
<dbReference type="PANTHER" id="PTHR42081">
    <property type="entry name" value="ZINC FINGER PROTEIN DHHC DOMAIN CONTAINING PROTEIN"/>
    <property type="match status" value="1"/>
</dbReference>
<dbReference type="OrthoDB" id="5418088at2759"/>
<feature type="compositionally biased region" description="Polar residues" evidence="1">
    <location>
        <begin position="1"/>
        <end position="22"/>
    </location>
</feature>
<dbReference type="AlphaFoldDB" id="A0A6A6USQ9"/>
<dbReference type="GO" id="GO:0000981">
    <property type="term" value="F:DNA-binding transcription factor activity, RNA polymerase II-specific"/>
    <property type="evidence" value="ECO:0007669"/>
    <property type="project" value="InterPro"/>
</dbReference>
<dbReference type="PANTHER" id="PTHR42081:SF1">
    <property type="entry name" value="ZINC FINGER PROTEIN DHHC DOMAIN CONTAINING PROTEIN"/>
    <property type="match status" value="1"/>
</dbReference>
<dbReference type="Proteomes" id="UP000799302">
    <property type="component" value="Unassembled WGS sequence"/>
</dbReference>
<dbReference type="SUPFAM" id="SSF57701">
    <property type="entry name" value="Zn2/Cys6 DNA-binding domain"/>
    <property type="match status" value="1"/>
</dbReference>
<feature type="region of interest" description="Disordered" evidence="1">
    <location>
        <begin position="214"/>
        <end position="242"/>
    </location>
</feature>
<feature type="domain" description="DUF8035" evidence="2">
    <location>
        <begin position="81"/>
        <end position="134"/>
    </location>
</feature>
<gene>
    <name evidence="3" type="ORF">BT63DRAFT_12568</name>
</gene>
<evidence type="ECO:0000313" key="3">
    <source>
        <dbReference type="EMBL" id="KAF2674523.1"/>
    </source>
</evidence>